<keyword evidence="2" id="KW-1185">Reference proteome</keyword>
<dbReference type="Proteomes" id="UP000673691">
    <property type="component" value="Unassembled WGS sequence"/>
</dbReference>
<name>A0A8H8DMD0_9FUNG</name>
<gene>
    <name evidence="1" type="ORF">BJ554DRAFT_5934</name>
</gene>
<dbReference type="EMBL" id="JAEFCI010000330">
    <property type="protein sequence ID" value="KAG5463625.1"/>
    <property type="molecule type" value="Genomic_DNA"/>
</dbReference>
<feature type="non-terminal residue" evidence="1">
    <location>
        <position position="1"/>
    </location>
</feature>
<accession>A0A8H8DMD0</accession>
<evidence type="ECO:0000313" key="1">
    <source>
        <dbReference type="EMBL" id="KAG5463625.1"/>
    </source>
</evidence>
<proteinExistence type="predicted"/>
<reference evidence="1 2" key="1">
    <citation type="journal article" name="Sci. Rep.">
        <title>Genome-scale phylogenetic analyses confirm Olpidium as the closest living zoosporic fungus to the non-flagellated, terrestrial fungi.</title>
        <authorList>
            <person name="Chang Y."/>
            <person name="Rochon D."/>
            <person name="Sekimoto S."/>
            <person name="Wang Y."/>
            <person name="Chovatia M."/>
            <person name="Sandor L."/>
            <person name="Salamov A."/>
            <person name="Grigoriev I.V."/>
            <person name="Stajich J.E."/>
            <person name="Spatafora J.W."/>
        </authorList>
    </citation>
    <scope>NUCLEOTIDE SEQUENCE [LARGE SCALE GENOMIC DNA]</scope>
    <source>
        <strain evidence="1">S191</strain>
    </source>
</reference>
<comment type="caution">
    <text evidence="1">The sequence shown here is derived from an EMBL/GenBank/DDBJ whole genome shotgun (WGS) entry which is preliminary data.</text>
</comment>
<dbReference type="AlphaFoldDB" id="A0A8H8DMD0"/>
<protein>
    <submittedName>
        <fullName evidence="1">Uncharacterized protein</fullName>
    </submittedName>
</protein>
<organism evidence="1 2">
    <name type="scientific">Olpidium bornovanus</name>
    <dbReference type="NCBI Taxonomy" id="278681"/>
    <lineage>
        <taxon>Eukaryota</taxon>
        <taxon>Fungi</taxon>
        <taxon>Fungi incertae sedis</taxon>
        <taxon>Olpidiomycota</taxon>
        <taxon>Olpidiomycotina</taxon>
        <taxon>Olpidiomycetes</taxon>
        <taxon>Olpidiales</taxon>
        <taxon>Olpidiaceae</taxon>
        <taxon>Olpidium</taxon>
    </lineage>
</organism>
<evidence type="ECO:0000313" key="2">
    <source>
        <dbReference type="Proteomes" id="UP000673691"/>
    </source>
</evidence>
<sequence>IATDTDIRKPPWVGKKYKDYDPRSDTKEIEAQIAEEFSKLLPLCTEGPSLAVGRLAHLVSPSCKYVNE</sequence>